<gene>
    <name evidence="2" type="ORF">BDU57DRAFT_40098</name>
</gene>
<proteinExistence type="predicted"/>
<accession>A0A6A5QZD9</accession>
<protein>
    <submittedName>
        <fullName evidence="2">Uncharacterized protein</fullName>
    </submittedName>
</protein>
<evidence type="ECO:0000256" key="1">
    <source>
        <dbReference type="SAM" id="Phobius"/>
    </source>
</evidence>
<keyword evidence="1" id="KW-0812">Transmembrane</keyword>
<evidence type="ECO:0000313" key="3">
    <source>
        <dbReference type="Proteomes" id="UP000800096"/>
    </source>
</evidence>
<evidence type="ECO:0000313" key="2">
    <source>
        <dbReference type="EMBL" id="KAF1921175.1"/>
    </source>
</evidence>
<organism evidence="2 3">
    <name type="scientific">Ampelomyces quisqualis</name>
    <name type="common">Powdery mildew agent</name>
    <dbReference type="NCBI Taxonomy" id="50730"/>
    <lineage>
        <taxon>Eukaryota</taxon>
        <taxon>Fungi</taxon>
        <taxon>Dikarya</taxon>
        <taxon>Ascomycota</taxon>
        <taxon>Pezizomycotina</taxon>
        <taxon>Dothideomycetes</taxon>
        <taxon>Pleosporomycetidae</taxon>
        <taxon>Pleosporales</taxon>
        <taxon>Pleosporineae</taxon>
        <taxon>Phaeosphaeriaceae</taxon>
        <taxon>Ampelomyces</taxon>
    </lineage>
</organism>
<dbReference type="Proteomes" id="UP000800096">
    <property type="component" value="Unassembled WGS sequence"/>
</dbReference>
<keyword evidence="1" id="KW-0472">Membrane</keyword>
<name>A0A6A5QZD9_AMPQU</name>
<keyword evidence="1" id="KW-1133">Transmembrane helix</keyword>
<reference evidence="2" key="1">
    <citation type="journal article" date="2020" name="Stud. Mycol.">
        <title>101 Dothideomycetes genomes: a test case for predicting lifestyles and emergence of pathogens.</title>
        <authorList>
            <person name="Haridas S."/>
            <person name="Albert R."/>
            <person name="Binder M."/>
            <person name="Bloem J."/>
            <person name="Labutti K."/>
            <person name="Salamov A."/>
            <person name="Andreopoulos B."/>
            <person name="Baker S."/>
            <person name="Barry K."/>
            <person name="Bills G."/>
            <person name="Bluhm B."/>
            <person name="Cannon C."/>
            <person name="Castanera R."/>
            <person name="Culley D."/>
            <person name="Daum C."/>
            <person name="Ezra D."/>
            <person name="Gonzalez J."/>
            <person name="Henrissat B."/>
            <person name="Kuo A."/>
            <person name="Liang C."/>
            <person name="Lipzen A."/>
            <person name="Lutzoni F."/>
            <person name="Magnuson J."/>
            <person name="Mondo S."/>
            <person name="Nolan M."/>
            <person name="Ohm R."/>
            <person name="Pangilinan J."/>
            <person name="Park H.-J."/>
            <person name="Ramirez L."/>
            <person name="Alfaro M."/>
            <person name="Sun H."/>
            <person name="Tritt A."/>
            <person name="Yoshinaga Y."/>
            <person name="Zwiers L.-H."/>
            <person name="Turgeon B."/>
            <person name="Goodwin S."/>
            <person name="Spatafora J."/>
            <person name="Crous P."/>
            <person name="Grigoriev I."/>
        </authorList>
    </citation>
    <scope>NUCLEOTIDE SEQUENCE</scope>
    <source>
        <strain evidence="2">HMLAC05119</strain>
    </source>
</reference>
<dbReference type="AlphaFoldDB" id="A0A6A5QZD9"/>
<keyword evidence="3" id="KW-1185">Reference proteome</keyword>
<sequence length="86" mass="9789">MYYETASILLARLLHTLSLLATVGVSTKILLTVYRINCRKFADLTQLGNLLQQREQMRLFSPCIVASRSCRVGHHRGKIIEDSELI</sequence>
<feature type="transmembrane region" description="Helical" evidence="1">
    <location>
        <begin position="6"/>
        <end position="31"/>
    </location>
</feature>
<dbReference type="EMBL" id="ML979132">
    <property type="protein sequence ID" value="KAF1921175.1"/>
    <property type="molecule type" value="Genomic_DNA"/>
</dbReference>